<dbReference type="GO" id="GO:0015979">
    <property type="term" value="P:photosynthesis"/>
    <property type="evidence" value="ECO:0007669"/>
    <property type="project" value="InterPro"/>
</dbReference>
<dbReference type="AlphaFoldDB" id="A0AAW9Q2S6"/>
<name>A0AAW9Q2S6_9CYAN</name>
<evidence type="ECO:0000256" key="2">
    <source>
        <dbReference type="ARBA" id="ARBA00022991"/>
    </source>
</evidence>
<comment type="caution">
    <text evidence="4">The sequence shown here is derived from an EMBL/GenBank/DDBJ whole genome shotgun (WGS) entry which is preliminary data.</text>
</comment>
<dbReference type="Gene3D" id="1.10.490.20">
    <property type="entry name" value="Phycocyanins"/>
    <property type="match status" value="1"/>
</dbReference>
<dbReference type="InterPro" id="IPR038719">
    <property type="entry name" value="Phycobilisome_asu/bsu_sf"/>
</dbReference>
<dbReference type="Proteomes" id="UP001333818">
    <property type="component" value="Unassembled WGS sequence"/>
</dbReference>
<dbReference type="Pfam" id="PF00502">
    <property type="entry name" value="Phycobilisome"/>
    <property type="match status" value="1"/>
</dbReference>
<keyword evidence="2" id="KW-0157">Chromophore</keyword>
<proteinExistence type="inferred from homology"/>
<dbReference type="RefSeq" id="WP_330485862.1">
    <property type="nucleotide sequence ID" value="NZ_JAZBJZ010000132.1"/>
</dbReference>
<keyword evidence="3" id="KW-0089">Bile pigment</keyword>
<dbReference type="GO" id="GO:0030089">
    <property type="term" value="C:phycobilisome"/>
    <property type="evidence" value="ECO:0007669"/>
    <property type="project" value="InterPro"/>
</dbReference>
<evidence type="ECO:0000313" key="5">
    <source>
        <dbReference type="Proteomes" id="UP001333818"/>
    </source>
</evidence>
<gene>
    <name evidence="4" type="ORF">V2H45_22030</name>
</gene>
<evidence type="ECO:0000313" key="4">
    <source>
        <dbReference type="EMBL" id="MEE3719426.1"/>
    </source>
</evidence>
<dbReference type="SUPFAM" id="SSF46458">
    <property type="entry name" value="Globin-like"/>
    <property type="match status" value="1"/>
</dbReference>
<protein>
    <recommendedName>
        <fullName evidence="6">Phycobilisome protein</fullName>
    </recommendedName>
</protein>
<keyword evidence="5" id="KW-1185">Reference proteome</keyword>
<organism evidence="4 5">
    <name type="scientific">Tumidithrix elongata BACA0141</name>
    <dbReference type="NCBI Taxonomy" id="2716417"/>
    <lineage>
        <taxon>Bacteria</taxon>
        <taxon>Bacillati</taxon>
        <taxon>Cyanobacteriota</taxon>
        <taxon>Cyanophyceae</taxon>
        <taxon>Pseudanabaenales</taxon>
        <taxon>Pseudanabaenaceae</taxon>
        <taxon>Tumidithrix</taxon>
        <taxon>Tumidithrix elongata</taxon>
    </lineage>
</organism>
<accession>A0AAW9Q2S6</accession>
<sequence>MSSQIQDLIDQANERYLGTEEIGLLQSYVTSLPERLALYKLLRDRELDILQAVADRVEEEMPKVDAADVERGIKNLVLVMRYCAMSMLLNDEDFLKQRLLGWLEQIMSAHDLRRLNETLYKSLNQVLKKELSASQLALVQPLITTAQVTLIY</sequence>
<dbReference type="InterPro" id="IPR012128">
    <property type="entry name" value="Phycobilisome_asu/bsu"/>
</dbReference>
<dbReference type="EMBL" id="JAZBJZ010000132">
    <property type="protein sequence ID" value="MEE3719426.1"/>
    <property type="molecule type" value="Genomic_DNA"/>
</dbReference>
<comment type="similarity">
    <text evidence="1">Belongs to the phycobiliprotein family.</text>
</comment>
<evidence type="ECO:0000256" key="1">
    <source>
        <dbReference type="ARBA" id="ARBA00008182"/>
    </source>
</evidence>
<evidence type="ECO:0008006" key="6">
    <source>
        <dbReference type="Google" id="ProtNLM"/>
    </source>
</evidence>
<evidence type="ECO:0000256" key="3">
    <source>
        <dbReference type="ARBA" id="ARBA00023307"/>
    </source>
</evidence>
<dbReference type="InterPro" id="IPR009050">
    <property type="entry name" value="Globin-like_sf"/>
</dbReference>
<reference evidence="4" key="1">
    <citation type="submission" date="2024-01" db="EMBL/GenBank/DDBJ databases">
        <title>Bank of Algae and Cyanobacteria of the Azores (BACA) strain genomes.</title>
        <authorList>
            <person name="Luz R."/>
            <person name="Cordeiro R."/>
            <person name="Fonseca A."/>
            <person name="Goncalves V."/>
        </authorList>
    </citation>
    <scope>NUCLEOTIDE SEQUENCE</scope>
    <source>
        <strain evidence="4">BACA0141</strain>
    </source>
</reference>